<dbReference type="InterPro" id="IPR003188">
    <property type="entry name" value="PTS_IIA_lac/cel"/>
</dbReference>
<evidence type="ECO:0000256" key="7">
    <source>
        <dbReference type="PROSITE-ProRule" id="PRU00418"/>
    </source>
</evidence>
<keyword evidence="6" id="KW-0479">Metal-binding</keyword>
<dbReference type="Gene3D" id="1.20.58.80">
    <property type="entry name" value="Phosphotransferase system, lactose/cellobiose-type IIA subunit"/>
    <property type="match status" value="1"/>
</dbReference>
<dbReference type="PANTHER" id="PTHR34382">
    <property type="entry name" value="PTS SYSTEM N,N'-DIACETYLCHITOBIOSE-SPECIFIC EIIA COMPONENT"/>
    <property type="match status" value="1"/>
</dbReference>
<dbReference type="GO" id="GO:0046872">
    <property type="term" value="F:metal ion binding"/>
    <property type="evidence" value="ECO:0007669"/>
    <property type="project" value="UniProtKB-KW"/>
</dbReference>
<keyword evidence="4" id="KW-0598">Phosphotransferase system</keyword>
<evidence type="ECO:0000313" key="8">
    <source>
        <dbReference type="EMBL" id="HIX51453.1"/>
    </source>
</evidence>
<evidence type="ECO:0000256" key="6">
    <source>
        <dbReference type="PIRSR" id="PIRSR000699-2"/>
    </source>
</evidence>
<dbReference type="Proteomes" id="UP000886780">
    <property type="component" value="Unassembled WGS sequence"/>
</dbReference>
<evidence type="ECO:0000256" key="2">
    <source>
        <dbReference type="ARBA" id="ARBA00022597"/>
    </source>
</evidence>
<feature type="active site" description="Tele-phosphohistidine intermediate" evidence="5">
    <location>
        <position position="76"/>
    </location>
</feature>
<reference evidence="8" key="1">
    <citation type="journal article" date="2021" name="PeerJ">
        <title>Extensive microbial diversity within the chicken gut microbiome revealed by metagenomics and culture.</title>
        <authorList>
            <person name="Gilroy R."/>
            <person name="Ravi A."/>
            <person name="Getino M."/>
            <person name="Pursley I."/>
            <person name="Horton D.L."/>
            <person name="Alikhan N.F."/>
            <person name="Baker D."/>
            <person name="Gharbi K."/>
            <person name="Hall N."/>
            <person name="Watson M."/>
            <person name="Adriaenssens E.M."/>
            <person name="Foster-Nyarko E."/>
            <person name="Jarju S."/>
            <person name="Secka A."/>
            <person name="Antonio M."/>
            <person name="Oren A."/>
            <person name="Chaudhuri R.R."/>
            <person name="La Ragione R."/>
            <person name="Hildebrand F."/>
            <person name="Pallen M.J."/>
        </authorList>
    </citation>
    <scope>NUCLEOTIDE SEQUENCE</scope>
    <source>
        <strain evidence="8">ChiGjej4B4-12881</strain>
    </source>
</reference>
<dbReference type="GO" id="GO:0009401">
    <property type="term" value="P:phosphoenolpyruvate-dependent sugar phosphotransferase system"/>
    <property type="evidence" value="ECO:0007669"/>
    <property type="project" value="UniProtKB-KW"/>
</dbReference>
<name>A0A9D1W2S4_9FIRM</name>
<dbReference type="EMBL" id="DXEU01000025">
    <property type="protein sequence ID" value="HIX51453.1"/>
    <property type="molecule type" value="Genomic_DNA"/>
</dbReference>
<organism evidence="8 9">
    <name type="scientific">Candidatus Lachnoclostridium stercoripullorum</name>
    <dbReference type="NCBI Taxonomy" id="2838635"/>
    <lineage>
        <taxon>Bacteria</taxon>
        <taxon>Bacillati</taxon>
        <taxon>Bacillota</taxon>
        <taxon>Clostridia</taxon>
        <taxon>Lachnospirales</taxon>
        <taxon>Lachnospiraceae</taxon>
    </lineage>
</organism>
<evidence type="ECO:0000256" key="4">
    <source>
        <dbReference type="ARBA" id="ARBA00022683"/>
    </source>
</evidence>
<evidence type="ECO:0000313" key="9">
    <source>
        <dbReference type="Proteomes" id="UP000886780"/>
    </source>
</evidence>
<keyword evidence="2" id="KW-0762">Sugar transport</keyword>
<comment type="cofactor">
    <cofactor evidence="6">
        <name>Mg(2+)</name>
        <dbReference type="ChEBI" id="CHEBI:18420"/>
    </cofactor>
    <text evidence="6">Binds 1 Mg(2+) ion per trimer.</text>
</comment>
<evidence type="ECO:0000256" key="5">
    <source>
        <dbReference type="PIRSR" id="PIRSR000699-1"/>
    </source>
</evidence>
<dbReference type="PROSITE" id="PS51095">
    <property type="entry name" value="PTS_EIIA_TYPE_3"/>
    <property type="match status" value="1"/>
</dbReference>
<evidence type="ECO:0000256" key="1">
    <source>
        <dbReference type="ARBA" id="ARBA00022448"/>
    </source>
</evidence>
<comment type="caution">
    <text evidence="8">The sequence shown here is derived from an EMBL/GenBank/DDBJ whole genome shotgun (WGS) entry which is preliminary data.</text>
</comment>
<evidence type="ECO:0000256" key="3">
    <source>
        <dbReference type="ARBA" id="ARBA00022679"/>
    </source>
</evidence>
<dbReference type="AlphaFoldDB" id="A0A9D1W2S4"/>
<dbReference type="PIRSF" id="PIRSF000699">
    <property type="entry name" value="PTS_IILac_III"/>
    <property type="match status" value="1"/>
</dbReference>
<dbReference type="SUPFAM" id="SSF46973">
    <property type="entry name" value="Enzyme IIa from lactose specific PTS, IIa-lac"/>
    <property type="match status" value="1"/>
</dbReference>
<dbReference type="GO" id="GO:0016740">
    <property type="term" value="F:transferase activity"/>
    <property type="evidence" value="ECO:0007669"/>
    <property type="project" value="UniProtKB-KW"/>
</dbReference>
<proteinExistence type="predicted"/>
<reference evidence="8" key="2">
    <citation type="submission" date="2021-04" db="EMBL/GenBank/DDBJ databases">
        <authorList>
            <person name="Gilroy R."/>
        </authorList>
    </citation>
    <scope>NUCLEOTIDE SEQUENCE</scope>
    <source>
        <strain evidence="8">ChiGjej4B4-12881</strain>
    </source>
</reference>
<protein>
    <submittedName>
        <fullName evidence="8">PTS lactose/cellobiose transporter subunit IIA</fullName>
    </submittedName>
</protein>
<keyword evidence="6" id="KW-0460">Magnesium</keyword>
<dbReference type="Pfam" id="PF02255">
    <property type="entry name" value="PTS_IIA"/>
    <property type="match status" value="1"/>
</dbReference>
<feature type="modified residue" description="Phosphohistidine; by HPr" evidence="7">
    <location>
        <position position="76"/>
    </location>
</feature>
<gene>
    <name evidence="8" type="ORF">IAA28_01455</name>
</gene>
<sequence>MEGLELICFNIISSVGMAKSSYVEAMRAAAKGDYEESAAKMKEGDGYYSKGHDAHLELLSNEANGAELNAGVILMHAEDQMMAAETVRLMAEENIKLYRKIQELEGR</sequence>
<accession>A0A9D1W2S4</accession>
<keyword evidence="1" id="KW-0813">Transport</keyword>
<dbReference type="InterPro" id="IPR036542">
    <property type="entry name" value="PTS_IIA_lac/cel_sf"/>
</dbReference>
<feature type="binding site" evidence="6">
    <location>
        <position position="79"/>
    </location>
    <ligand>
        <name>Mg(2+)</name>
        <dbReference type="ChEBI" id="CHEBI:18420"/>
        <note>ligand shared between all trimeric partners</note>
    </ligand>
</feature>
<dbReference type="PANTHER" id="PTHR34382:SF7">
    <property type="entry name" value="PTS SYSTEM N,N'-DIACETYLCHITOBIOSE-SPECIFIC EIIA COMPONENT"/>
    <property type="match status" value="1"/>
</dbReference>
<keyword evidence="3" id="KW-0808">Transferase</keyword>